<dbReference type="SUPFAM" id="SSF53067">
    <property type="entry name" value="Actin-like ATPase domain"/>
    <property type="match status" value="2"/>
</dbReference>
<dbReference type="Gene3D" id="3.30.420.150">
    <property type="entry name" value="Exopolyphosphatase. Domain 2"/>
    <property type="match status" value="1"/>
</dbReference>
<dbReference type="RefSeq" id="WP_127703032.1">
    <property type="nucleotide sequence ID" value="NZ_SACK01000001.1"/>
</dbReference>
<dbReference type="CDD" id="cd24055">
    <property type="entry name" value="ASKHA_NBD_ChPPX-like"/>
    <property type="match status" value="1"/>
</dbReference>
<gene>
    <name evidence="2" type="ORF">EOD41_01625</name>
</gene>
<dbReference type="AlphaFoldDB" id="A0A3S2X0N5"/>
<dbReference type="InterPro" id="IPR003695">
    <property type="entry name" value="Ppx_GppA_N"/>
</dbReference>
<name>A0A3S2X0N5_9SPHI</name>
<accession>A0A3S2X0N5</accession>
<evidence type="ECO:0000259" key="1">
    <source>
        <dbReference type="Pfam" id="PF02541"/>
    </source>
</evidence>
<evidence type="ECO:0000313" key="2">
    <source>
        <dbReference type="EMBL" id="RVU02665.1"/>
    </source>
</evidence>
<reference evidence="2 3" key="1">
    <citation type="submission" date="2019-01" db="EMBL/GenBank/DDBJ databases">
        <authorList>
            <person name="Chen W.-M."/>
        </authorList>
    </citation>
    <scope>NUCLEOTIDE SEQUENCE [LARGE SCALE GENOMIC DNA]</scope>
    <source>
        <strain evidence="2 3">YBJ-36</strain>
    </source>
</reference>
<dbReference type="OrthoDB" id="9814545at2"/>
<evidence type="ECO:0000313" key="3">
    <source>
        <dbReference type="Proteomes" id="UP000282759"/>
    </source>
</evidence>
<organism evidence="2 3">
    <name type="scientific">Mucilaginibacter limnophilus</name>
    <dbReference type="NCBI Taxonomy" id="1932778"/>
    <lineage>
        <taxon>Bacteria</taxon>
        <taxon>Pseudomonadati</taxon>
        <taxon>Bacteroidota</taxon>
        <taxon>Sphingobacteriia</taxon>
        <taxon>Sphingobacteriales</taxon>
        <taxon>Sphingobacteriaceae</taxon>
        <taxon>Mucilaginibacter</taxon>
    </lineage>
</organism>
<dbReference type="PANTHER" id="PTHR30005:SF0">
    <property type="entry name" value="RETROGRADE REGULATION PROTEIN 2"/>
    <property type="match status" value="1"/>
</dbReference>
<dbReference type="InterPro" id="IPR043129">
    <property type="entry name" value="ATPase_NBD"/>
</dbReference>
<dbReference type="Pfam" id="PF02541">
    <property type="entry name" value="Ppx-GppA"/>
    <property type="match status" value="1"/>
</dbReference>
<dbReference type="GO" id="GO:0016462">
    <property type="term" value="F:pyrophosphatase activity"/>
    <property type="evidence" value="ECO:0007669"/>
    <property type="project" value="TreeGrafter"/>
</dbReference>
<proteinExistence type="predicted"/>
<sequence length="328" mass="36219">MTPERNAPSITKTTAKSGAQRVAVMDLGTNTFHLLITEGTVDNLNILIHEHVGVKLGEGGINKGYIHADAYKRGIDTMVAFQNEIERYNAAEVRAIATSALRNASNGQDFVNEVQQLTGIQIETINGDREAELIYQGIKAAGCLNNGLSLIMDIGGGSVEFILGDYKQIVWKQSFEIGAARLMDKFHKIDPIPNKAIYELNRYLENNLDDLFSAVDGKQIDTLIGSSGSYETFAELTEMNKGHAFDLNTIKNYSFNTQELVNITDWLVSSSHQERKTHDGIDAIRVDMIVVASLITRFVMDKLDIKQVAMSTYSLKEGVLAEMLNPGL</sequence>
<comment type="caution">
    <text evidence="2">The sequence shown here is derived from an EMBL/GenBank/DDBJ whole genome shotgun (WGS) entry which is preliminary data.</text>
</comment>
<keyword evidence="3" id="KW-1185">Reference proteome</keyword>
<dbReference type="Gene3D" id="3.30.420.40">
    <property type="match status" value="1"/>
</dbReference>
<feature type="domain" description="Ppx/GppA phosphatase N-terminal" evidence="1">
    <location>
        <begin position="43"/>
        <end position="324"/>
    </location>
</feature>
<dbReference type="InterPro" id="IPR050273">
    <property type="entry name" value="GppA/Ppx_hydrolase"/>
</dbReference>
<protein>
    <submittedName>
        <fullName evidence="2">Exopolyphosphatase</fullName>
    </submittedName>
</protein>
<dbReference type="PANTHER" id="PTHR30005">
    <property type="entry name" value="EXOPOLYPHOSPHATASE"/>
    <property type="match status" value="1"/>
</dbReference>
<dbReference type="Proteomes" id="UP000282759">
    <property type="component" value="Unassembled WGS sequence"/>
</dbReference>
<dbReference type="EMBL" id="SACK01000001">
    <property type="protein sequence ID" value="RVU02665.1"/>
    <property type="molecule type" value="Genomic_DNA"/>
</dbReference>